<proteinExistence type="predicted"/>
<evidence type="ECO:0000256" key="1">
    <source>
        <dbReference type="SAM" id="MobiDB-lite"/>
    </source>
</evidence>
<evidence type="ECO:0000313" key="2">
    <source>
        <dbReference type="EMBL" id="CAJ2513005.1"/>
    </source>
</evidence>
<dbReference type="EMBL" id="CAUWAG010000020">
    <property type="protein sequence ID" value="CAJ2513005.1"/>
    <property type="molecule type" value="Genomic_DNA"/>
</dbReference>
<protein>
    <submittedName>
        <fullName evidence="2">Uu.00g011240.m01.CDS01</fullName>
    </submittedName>
</protein>
<comment type="caution">
    <text evidence="2">The sequence shown here is derived from an EMBL/GenBank/DDBJ whole genome shotgun (WGS) entry which is preliminary data.</text>
</comment>
<reference evidence="2" key="1">
    <citation type="submission" date="2023-10" db="EMBL/GenBank/DDBJ databases">
        <authorList>
            <person name="Hackl T."/>
        </authorList>
    </citation>
    <scope>NUCLEOTIDE SEQUENCE</scope>
</reference>
<name>A0AAI8VYM0_9PEZI</name>
<feature type="compositionally biased region" description="Polar residues" evidence="1">
    <location>
        <begin position="15"/>
        <end position="24"/>
    </location>
</feature>
<dbReference type="Proteomes" id="UP001295740">
    <property type="component" value="Unassembled WGS sequence"/>
</dbReference>
<organism evidence="2 3">
    <name type="scientific">Anthostomella pinea</name>
    <dbReference type="NCBI Taxonomy" id="933095"/>
    <lineage>
        <taxon>Eukaryota</taxon>
        <taxon>Fungi</taxon>
        <taxon>Dikarya</taxon>
        <taxon>Ascomycota</taxon>
        <taxon>Pezizomycotina</taxon>
        <taxon>Sordariomycetes</taxon>
        <taxon>Xylariomycetidae</taxon>
        <taxon>Xylariales</taxon>
        <taxon>Xylariaceae</taxon>
        <taxon>Anthostomella</taxon>
    </lineage>
</organism>
<gene>
    <name evidence="2" type="ORF">KHLLAP_LOCUS13473</name>
</gene>
<keyword evidence="3" id="KW-1185">Reference proteome</keyword>
<feature type="region of interest" description="Disordered" evidence="1">
    <location>
        <begin position="1"/>
        <end position="27"/>
    </location>
</feature>
<sequence length="368" mass="41702">MPSSPSSDVGEPLESRSQMQSPTQVDARIPTMLENQPIELRKMILAFLPDTESLAAAVLSCQAMKNAFTESSALILARVRLNQMDSATLRFATMAIECESVPVQCPRSVSIFVNAQSSLGKPKHKPLPWAFSNSYILRLSEMHHVVERISLRIQAFALTQAPGYPSPFTGPLSREEKGRFNRALYLYHIQSVLFPAIHCEWDNTAWRGEFLSYFSLLELFQLEAVYDTLSILCQTAYQTLGLPSIYAPPTFHECPYAQRCTVTILDDFISTVGLPKLLRVLDRSIDPTFLLWDLETIKEYRLSGEKPVDVRHREQHVRSWQIESFSSKRSNIGMELVFTYSISSNMEDLYGDKERGVLGFGPRVFLGF</sequence>
<accession>A0AAI8VYM0</accession>
<dbReference type="AlphaFoldDB" id="A0AAI8VYM0"/>
<evidence type="ECO:0000313" key="3">
    <source>
        <dbReference type="Proteomes" id="UP001295740"/>
    </source>
</evidence>